<reference evidence="11" key="1">
    <citation type="submission" date="2020-06" db="EMBL/GenBank/DDBJ databases">
        <authorList>
            <person name="Li T."/>
            <person name="Hu X."/>
            <person name="Zhang T."/>
            <person name="Song X."/>
            <person name="Zhang H."/>
            <person name="Dai N."/>
            <person name="Sheng W."/>
            <person name="Hou X."/>
            <person name="Wei L."/>
        </authorList>
    </citation>
    <scope>NUCLEOTIDE SEQUENCE</scope>
    <source>
        <strain evidence="11">G02</strain>
        <tissue evidence="11">Leaf</tissue>
    </source>
</reference>
<keyword evidence="6 9" id="KW-1133">Transmembrane helix</keyword>
<dbReference type="SUPFAM" id="SSF144083">
    <property type="entry name" value="Magnesium transport protein CorA, transmembrane region"/>
    <property type="match status" value="1"/>
</dbReference>
<dbReference type="FunFam" id="1.20.58.340:FF:000009">
    <property type="entry name" value="Magnesium transporter MRS2-1"/>
    <property type="match status" value="1"/>
</dbReference>
<keyword evidence="8 9" id="KW-0472">Membrane</keyword>
<name>A0AAW2V828_SESRA</name>
<keyword evidence="3 9" id="KW-0813">Transport</keyword>
<evidence type="ECO:0000256" key="10">
    <source>
        <dbReference type="SAM" id="Coils"/>
    </source>
</evidence>
<dbReference type="Gene3D" id="2.40.128.330">
    <property type="match status" value="1"/>
</dbReference>
<sequence length="472" mass="52930">MNSSDSSYYSPWSISFCEIQKKDALPSRTSLEMADLKERLLPPRPASTVTVRDSSYRPSASGRLPFQGVDVSGLKKAGQSIIRVDTAGNSQAIEVDKFTVMRRCDLPARDLRLLDPLFFYPSTILGREKAIVVNLEQICIITADEVLLLNSLDSYVLQYVVELQRLQAAGVGEDWQSEGSALSRSRGSRNSDDIYGNISPDYLPFEFRALEVALEAACTFLDAQAAELEIEAYPLLDELTSKISTLNLERVRRLKSRLVALTRRVQKVRDEIEQLMDDDGDMAEMYLTEKKSRMESPVCGDQSFTGFRSNDGGFSVSAPVSPVSSPQDSSRKFEKSLSIARSRHESVRSSESAPENIEELEMLLEAYFVVIDSTLNKLTSLKEYIDDTEDFINIQLDNVRNQLIQFELLLTTATFVVAIYGVVAGIFGMNFPIAMFDDPGAFQWVLIITGVCGAVIFSSFLWFFKYRRLMPL</sequence>
<comment type="caution">
    <text evidence="11">The sequence shown here is derived from an EMBL/GenBank/DDBJ whole genome shotgun (WGS) entry which is preliminary data.</text>
</comment>
<evidence type="ECO:0000313" key="11">
    <source>
        <dbReference type="EMBL" id="KAL0425159.1"/>
    </source>
</evidence>
<proteinExistence type="inferred from homology"/>
<comment type="function">
    <text evidence="9">Magnesium transporter that may mediate the influx of magnesium.</text>
</comment>
<organism evidence="11">
    <name type="scientific">Sesamum radiatum</name>
    <name type="common">Black benniseed</name>
    <dbReference type="NCBI Taxonomy" id="300843"/>
    <lineage>
        <taxon>Eukaryota</taxon>
        <taxon>Viridiplantae</taxon>
        <taxon>Streptophyta</taxon>
        <taxon>Embryophyta</taxon>
        <taxon>Tracheophyta</taxon>
        <taxon>Spermatophyta</taxon>
        <taxon>Magnoliopsida</taxon>
        <taxon>eudicotyledons</taxon>
        <taxon>Gunneridae</taxon>
        <taxon>Pentapetalae</taxon>
        <taxon>asterids</taxon>
        <taxon>lamiids</taxon>
        <taxon>Lamiales</taxon>
        <taxon>Pedaliaceae</taxon>
        <taxon>Sesamum</taxon>
    </lineage>
</organism>
<evidence type="ECO:0000256" key="1">
    <source>
        <dbReference type="ARBA" id="ARBA00004141"/>
    </source>
</evidence>
<reference evidence="11" key="2">
    <citation type="journal article" date="2024" name="Plant">
        <title>Genomic evolution and insights into agronomic trait innovations of Sesamum species.</title>
        <authorList>
            <person name="Miao H."/>
            <person name="Wang L."/>
            <person name="Qu L."/>
            <person name="Liu H."/>
            <person name="Sun Y."/>
            <person name="Le M."/>
            <person name="Wang Q."/>
            <person name="Wei S."/>
            <person name="Zheng Y."/>
            <person name="Lin W."/>
            <person name="Duan Y."/>
            <person name="Cao H."/>
            <person name="Xiong S."/>
            <person name="Wang X."/>
            <person name="Wei L."/>
            <person name="Li C."/>
            <person name="Ma Q."/>
            <person name="Ju M."/>
            <person name="Zhao R."/>
            <person name="Li G."/>
            <person name="Mu C."/>
            <person name="Tian Q."/>
            <person name="Mei H."/>
            <person name="Zhang T."/>
            <person name="Gao T."/>
            <person name="Zhang H."/>
        </authorList>
    </citation>
    <scope>NUCLEOTIDE SEQUENCE</scope>
    <source>
        <strain evidence="11">G02</strain>
    </source>
</reference>
<keyword evidence="10" id="KW-0175">Coiled coil</keyword>
<gene>
    <name evidence="11" type="ORF">Sradi_1050700</name>
</gene>
<feature type="coiled-coil region" evidence="10">
    <location>
        <begin position="251"/>
        <end position="278"/>
    </location>
</feature>
<evidence type="ECO:0000256" key="2">
    <source>
        <dbReference type="ARBA" id="ARBA00007535"/>
    </source>
</evidence>
<evidence type="ECO:0000256" key="7">
    <source>
        <dbReference type="ARBA" id="ARBA00023065"/>
    </source>
</evidence>
<dbReference type="InterPro" id="IPR045863">
    <property type="entry name" value="CorA_TM1_TM2"/>
</dbReference>
<dbReference type="PANTHER" id="PTHR13890">
    <property type="entry name" value="RNA SPLICING PROTEIN MRS2, MITOCHONDRIAL"/>
    <property type="match status" value="1"/>
</dbReference>
<dbReference type="FunFam" id="2.40.128.330:FF:000001">
    <property type="entry name" value="Magnesium transporter MRS2-1"/>
    <property type="match status" value="1"/>
</dbReference>
<evidence type="ECO:0000256" key="9">
    <source>
        <dbReference type="RuleBase" id="RU366041"/>
    </source>
</evidence>
<dbReference type="Gene3D" id="1.20.58.340">
    <property type="entry name" value="Magnesium transport protein CorA, transmembrane region"/>
    <property type="match status" value="2"/>
</dbReference>
<dbReference type="GO" id="GO:0015095">
    <property type="term" value="F:magnesium ion transmembrane transporter activity"/>
    <property type="evidence" value="ECO:0007669"/>
    <property type="project" value="UniProtKB-ARBA"/>
</dbReference>
<keyword evidence="7 9" id="KW-0406">Ion transport</keyword>
<feature type="transmembrane region" description="Helical" evidence="9">
    <location>
        <begin position="441"/>
        <end position="464"/>
    </location>
</feature>
<keyword evidence="5 9" id="KW-0460">Magnesium</keyword>
<feature type="transmembrane region" description="Helical" evidence="9">
    <location>
        <begin position="408"/>
        <end position="429"/>
    </location>
</feature>
<comment type="similarity">
    <text evidence="2 9">Belongs to the CorA metal ion transporter (MIT) (TC 1.A.35.5) family.</text>
</comment>
<evidence type="ECO:0000256" key="3">
    <source>
        <dbReference type="ARBA" id="ARBA00022448"/>
    </source>
</evidence>
<dbReference type="EMBL" id="JACGWJ010000004">
    <property type="protein sequence ID" value="KAL0425159.1"/>
    <property type="molecule type" value="Genomic_DNA"/>
</dbReference>
<protein>
    <recommendedName>
        <fullName evidence="9">Magnesium transporter</fullName>
    </recommendedName>
</protein>
<keyword evidence="4 9" id="KW-0812">Transmembrane</keyword>
<dbReference type="GO" id="GO:0016020">
    <property type="term" value="C:membrane"/>
    <property type="evidence" value="ECO:0007669"/>
    <property type="project" value="UniProtKB-SubCell"/>
</dbReference>
<dbReference type="CDD" id="cd12823">
    <property type="entry name" value="Mrs2_Mfm1p-like"/>
    <property type="match status" value="1"/>
</dbReference>
<evidence type="ECO:0000256" key="4">
    <source>
        <dbReference type="ARBA" id="ARBA00022692"/>
    </source>
</evidence>
<comment type="subcellular location">
    <subcellularLocation>
        <location evidence="1 9">Membrane</location>
        <topology evidence="1 9">Multi-pass membrane protein</topology>
    </subcellularLocation>
</comment>
<accession>A0AAW2V828</accession>
<evidence type="ECO:0000256" key="5">
    <source>
        <dbReference type="ARBA" id="ARBA00022842"/>
    </source>
</evidence>
<evidence type="ECO:0000256" key="8">
    <source>
        <dbReference type="ARBA" id="ARBA00023136"/>
    </source>
</evidence>
<dbReference type="AlphaFoldDB" id="A0AAW2V828"/>
<evidence type="ECO:0000256" key="6">
    <source>
        <dbReference type="ARBA" id="ARBA00022989"/>
    </source>
</evidence>
<dbReference type="PANTHER" id="PTHR13890:SF26">
    <property type="entry name" value="MAGNESIUM TRANSPORTER MRS2-1"/>
    <property type="match status" value="1"/>
</dbReference>
<dbReference type="InterPro" id="IPR039204">
    <property type="entry name" value="MRS2-like"/>
</dbReference>
<dbReference type="Pfam" id="PF22099">
    <property type="entry name" value="MRS2-like"/>
    <property type="match status" value="2"/>
</dbReference>